<dbReference type="Proteomes" id="UP000309997">
    <property type="component" value="Unassembled WGS sequence"/>
</dbReference>
<proteinExistence type="predicted"/>
<evidence type="ECO:0000313" key="1">
    <source>
        <dbReference type="EMBL" id="KAL3568841.1"/>
    </source>
</evidence>
<organism evidence="1 2">
    <name type="scientific">Populus alba</name>
    <name type="common">White poplar</name>
    <dbReference type="NCBI Taxonomy" id="43335"/>
    <lineage>
        <taxon>Eukaryota</taxon>
        <taxon>Viridiplantae</taxon>
        <taxon>Streptophyta</taxon>
        <taxon>Embryophyta</taxon>
        <taxon>Tracheophyta</taxon>
        <taxon>Spermatophyta</taxon>
        <taxon>Magnoliopsida</taxon>
        <taxon>eudicotyledons</taxon>
        <taxon>Gunneridae</taxon>
        <taxon>Pentapetalae</taxon>
        <taxon>rosids</taxon>
        <taxon>fabids</taxon>
        <taxon>Malpighiales</taxon>
        <taxon>Salicaceae</taxon>
        <taxon>Saliceae</taxon>
        <taxon>Populus</taxon>
    </lineage>
</organism>
<evidence type="ECO:0000313" key="2">
    <source>
        <dbReference type="Proteomes" id="UP000309997"/>
    </source>
</evidence>
<protein>
    <submittedName>
        <fullName evidence="1">Uncharacterized protein</fullName>
    </submittedName>
</protein>
<keyword evidence="2" id="KW-1185">Reference proteome</keyword>
<reference evidence="1 2" key="1">
    <citation type="journal article" date="2024" name="Plant Biotechnol. J.">
        <title>Genome and CRISPR/Cas9 system of a widespread forest tree (Populus alba) in the world.</title>
        <authorList>
            <person name="Liu Y.J."/>
            <person name="Jiang P.F."/>
            <person name="Han X.M."/>
            <person name="Li X.Y."/>
            <person name="Wang H.M."/>
            <person name="Wang Y.J."/>
            <person name="Wang X.X."/>
            <person name="Zeng Q.Y."/>
        </authorList>
    </citation>
    <scope>NUCLEOTIDE SEQUENCE [LARGE SCALE GENOMIC DNA]</scope>
    <source>
        <strain evidence="2">cv. PAL-ZL1</strain>
    </source>
</reference>
<name>A0ACC4ARP6_POPAL</name>
<dbReference type="EMBL" id="RCHU02000016">
    <property type="protein sequence ID" value="KAL3568841.1"/>
    <property type="molecule type" value="Genomic_DNA"/>
</dbReference>
<comment type="caution">
    <text evidence="1">The sequence shown here is derived from an EMBL/GenBank/DDBJ whole genome shotgun (WGS) entry which is preliminary data.</text>
</comment>
<sequence>MQVIKRNLPCSVMREILRADESYGFLGDLLWVSHFALPSCSRRVKTANTGTLEPFRWGLATVNKDLKSNGYNDTDVEKLSLNGGAKTYGSIQVKETLKHWTACILGTTANTNVDQST</sequence>
<gene>
    <name evidence="1" type="ORF">D5086_028731</name>
</gene>
<accession>A0ACC4ARP6</accession>